<protein>
    <submittedName>
        <fullName evidence="1">Ethanolamine utilization acetate kinase EutQ</fullName>
    </submittedName>
</protein>
<proteinExistence type="predicted"/>
<gene>
    <name evidence="1" type="primary">eutQ</name>
    <name evidence="1" type="ORF">D3871_25760</name>
</gene>
<keyword evidence="1" id="KW-0808">Transferase</keyword>
<keyword evidence="1" id="KW-0418">Kinase</keyword>
<name>A0A3A3FHS5_9BURK</name>
<dbReference type="OrthoDB" id="3828611at2"/>
<dbReference type="PANTHER" id="PTHR36169">
    <property type="entry name" value="ETHANOLAMINE UTILIZATION PROTEIN EUTQ"/>
    <property type="match status" value="1"/>
</dbReference>
<keyword evidence="2" id="KW-1185">Reference proteome</keyword>
<dbReference type="Pfam" id="PF06249">
    <property type="entry name" value="EutQ"/>
    <property type="match status" value="1"/>
</dbReference>
<evidence type="ECO:0000313" key="1">
    <source>
        <dbReference type="EMBL" id="RJF92064.1"/>
    </source>
</evidence>
<dbReference type="SUPFAM" id="SSF51182">
    <property type="entry name" value="RmlC-like cupins"/>
    <property type="match status" value="1"/>
</dbReference>
<sequence>MKHLISAQVVRSEHAAGRTRIAASRTTSIVTPEALTVAARLGVEFIDAVPTSPAHADTASIASTVSNGGAANKTAVALAVATDDDLHAKVRAQVLAKLPPGIVSEAVVGQLVDKVMKEGRATAKAVQPTNEKTAHYTFQKTAGGIKRVDGQSIHFGKLDEVSTGDSIGIADVVNTADGSPMAAGFMAWSECFFPWTLSYDEIDVVLEGELHIRCEGQEVICRAGDVVFIPKGSVIEFGTPTSTRFLYVTYPADWQAK</sequence>
<dbReference type="Gene3D" id="2.60.120.10">
    <property type="entry name" value="Jelly Rolls"/>
    <property type="match status" value="1"/>
</dbReference>
<dbReference type="InterPro" id="IPR014710">
    <property type="entry name" value="RmlC-like_jellyroll"/>
</dbReference>
<dbReference type="Proteomes" id="UP000265955">
    <property type="component" value="Unassembled WGS sequence"/>
</dbReference>
<dbReference type="EMBL" id="QYUO01000003">
    <property type="protein sequence ID" value="RJF92064.1"/>
    <property type="molecule type" value="Genomic_DNA"/>
</dbReference>
<dbReference type="NCBIfam" id="NF012001">
    <property type="entry name" value="PRK15457.1"/>
    <property type="match status" value="1"/>
</dbReference>
<dbReference type="RefSeq" id="WP_119771950.1">
    <property type="nucleotide sequence ID" value="NZ_QYUO01000003.1"/>
</dbReference>
<dbReference type="PANTHER" id="PTHR36169:SF1">
    <property type="entry name" value="ACETATE KINASE EUTQ"/>
    <property type="match status" value="1"/>
</dbReference>
<accession>A0A3A3FHS5</accession>
<organism evidence="1 2">
    <name type="scientific">Noviherbaspirillum saxi</name>
    <dbReference type="NCBI Taxonomy" id="2320863"/>
    <lineage>
        <taxon>Bacteria</taxon>
        <taxon>Pseudomonadati</taxon>
        <taxon>Pseudomonadota</taxon>
        <taxon>Betaproteobacteria</taxon>
        <taxon>Burkholderiales</taxon>
        <taxon>Oxalobacteraceae</taxon>
        <taxon>Noviherbaspirillum</taxon>
    </lineage>
</organism>
<dbReference type="GO" id="GO:0016301">
    <property type="term" value="F:kinase activity"/>
    <property type="evidence" value="ECO:0007669"/>
    <property type="project" value="UniProtKB-KW"/>
</dbReference>
<dbReference type="CDD" id="cd02228">
    <property type="entry name" value="cupin_EutQ"/>
    <property type="match status" value="1"/>
</dbReference>
<evidence type="ECO:0000313" key="2">
    <source>
        <dbReference type="Proteomes" id="UP000265955"/>
    </source>
</evidence>
<dbReference type="InterPro" id="IPR011051">
    <property type="entry name" value="RmlC_Cupin_sf"/>
</dbReference>
<comment type="caution">
    <text evidence="1">The sequence shown here is derived from an EMBL/GenBank/DDBJ whole genome shotgun (WGS) entry which is preliminary data.</text>
</comment>
<reference evidence="2" key="1">
    <citation type="submission" date="2018-09" db="EMBL/GenBank/DDBJ databases">
        <authorList>
            <person name="Zhu H."/>
        </authorList>
    </citation>
    <scope>NUCLEOTIDE SEQUENCE [LARGE SCALE GENOMIC DNA]</scope>
    <source>
        <strain evidence="2">K1R23-30</strain>
    </source>
</reference>
<dbReference type="AlphaFoldDB" id="A0A3A3FHS5"/>
<dbReference type="InterPro" id="IPR010424">
    <property type="entry name" value="EutQ"/>
</dbReference>